<keyword evidence="2" id="KW-0805">Transcription regulation</keyword>
<dbReference type="SUPFAM" id="SSF82679">
    <property type="entry name" value="N-utilization substance G protein NusG, N-terminal domain"/>
    <property type="match status" value="1"/>
</dbReference>
<dbReference type="InterPro" id="IPR006645">
    <property type="entry name" value="NGN-like_dom"/>
</dbReference>
<evidence type="ECO:0000313" key="6">
    <source>
        <dbReference type="EMBL" id="HGY55379.1"/>
    </source>
</evidence>
<evidence type="ECO:0000256" key="2">
    <source>
        <dbReference type="ARBA" id="ARBA00023015"/>
    </source>
</evidence>
<dbReference type="InterPro" id="IPR036735">
    <property type="entry name" value="NGN_dom_sf"/>
</dbReference>
<dbReference type="Proteomes" id="UP000885779">
    <property type="component" value="Unassembled WGS sequence"/>
</dbReference>
<evidence type="ECO:0000259" key="4">
    <source>
        <dbReference type="SMART" id="SM00738"/>
    </source>
</evidence>
<keyword evidence="1" id="KW-0889">Transcription antitermination</keyword>
<proteinExistence type="predicted"/>
<dbReference type="GO" id="GO:0031564">
    <property type="term" value="P:transcription antitermination"/>
    <property type="evidence" value="ECO:0007669"/>
    <property type="project" value="UniProtKB-KW"/>
</dbReference>
<dbReference type="Pfam" id="PF00467">
    <property type="entry name" value="KOW"/>
    <property type="match status" value="1"/>
</dbReference>
<evidence type="ECO:0000256" key="3">
    <source>
        <dbReference type="ARBA" id="ARBA00023163"/>
    </source>
</evidence>
<accession>A0A7V4TZV4</accession>
<dbReference type="InterPro" id="IPR005824">
    <property type="entry name" value="KOW"/>
</dbReference>
<name>A0A7V4TZV4_CALAY</name>
<dbReference type="SMART" id="SM00738">
    <property type="entry name" value="NGN"/>
    <property type="match status" value="1"/>
</dbReference>
<organism evidence="6">
    <name type="scientific">Caldithrix abyssi</name>
    <dbReference type="NCBI Taxonomy" id="187145"/>
    <lineage>
        <taxon>Bacteria</taxon>
        <taxon>Pseudomonadati</taxon>
        <taxon>Calditrichota</taxon>
        <taxon>Calditrichia</taxon>
        <taxon>Calditrichales</taxon>
        <taxon>Calditrichaceae</taxon>
        <taxon>Caldithrix</taxon>
    </lineage>
</organism>
<feature type="domain" description="KOW" evidence="5">
    <location>
        <begin position="113"/>
        <end position="140"/>
    </location>
</feature>
<sequence>MTDRKLQWYAVYTRPRNEKKVYELLTEKRVETFLPLVRRTRQWKDRKKKVDMPLFNSYLFVKIDYKDRFPVLQTHGVVKIITFNGVPAVVPEWQIESLRRMIAHPDRIQLENYMRPGEQVKVISGPFEGMQGTIKHLRGEDRLVISIDGILQSVSVDIDLADIKKL</sequence>
<dbReference type="Pfam" id="PF02357">
    <property type="entry name" value="NusG"/>
    <property type="match status" value="1"/>
</dbReference>
<dbReference type="CDD" id="cd06091">
    <property type="entry name" value="KOW_NusG"/>
    <property type="match status" value="1"/>
</dbReference>
<feature type="domain" description="NusG-like N-terminal" evidence="4">
    <location>
        <begin position="5"/>
        <end position="102"/>
    </location>
</feature>
<dbReference type="InterPro" id="IPR043425">
    <property type="entry name" value="NusG-like"/>
</dbReference>
<dbReference type="PANTHER" id="PTHR30265">
    <property type="entry name" value="RHO-INTERACTING TRANSCRIPTION TERMINATION FACTOR NUSG"/>
    <property type="match status" value="1"/>
</dbReference>
<gene>
    <name evidence="6" type="ORF">ENK44_06755</name>
</gene>
<comment type="caution">
    <text evidence="6">The sequence shown here is derived from an EMBL/GenBank/DDBJ whole genome shotgun (WGS) entry which is preliminary data.</text>
</comment>
<dbReference type="GO" id="GO:0006354">
    <property type="term" value="P:DNA-templated transcription elongation"/>
    <property type="evidence" value="ECO:0007669"/>
    <property type="project" value="InterPro"/>
</dbReference>
<evidence type="ECO:0000256" key="1">
    <source>
        <dbReference type="ARBA" id="ARBA00022814"/>
    </source>
</evidence>
<keyword evidence="3" id="KW-0804">Transcription</keyword>
<protein>
    <submittedName>
        <fullName evidence="6">UpxY family transcription antiterminator</fullName>
    </submittedName>
</protein>
<dbReference type="SUPFAM" id="SSF50104">
    <property type="entry name" value="Translation proteins SH3-like domain"/>
    <property type="match status" value="1"/>
</dbReference>
<dbReference type="Gene3D" id="3.30.70.940">
    <property type="entry name" value="NusG, N-terminal domain"/>
    <property type="match status" value="1"/>
</dbReference>
<dbReference type="AlphaFoldDB" id="A0A7V4TZV4"/>
<dbReference type="SMART" id="SM00739">
    <property type="entry name" value="KOW"/>
    <property type="match status" value="1"/>
</dbReference>
<dbReference type="PANTHER" id="PTHR30265:SF4">
    <property type="entry name" value="KOW MOTIF FAMILY PROTEIN, EXPRESSED"/>
    <property type="match status" value="1"/>
</dbReference>
<evidence type="ECO:0000259" key="5">
    <source>
        <dbReference type="SMART" id="SM00739"/>
    </source>
</evidence>
<dbReference type="InterPro" id="IPR008991">
    <property type="entry name" value="Translation_prot_SH3-like_sf"/>
</dbReference>
<dbReference type="EMBL" id="DRQG01000064">
    <property type="protein sequence ID" value="HGY55379.1"/>
    <property type="molecule type" value="Genomic_DNA"/>
</dbReference>
<dbReference type="CDD" id="cd09895">
    <property type="entry name" value="NGN_SP_UpxY"/>
    <property type="match status" value="1"/>
</dbReference>
<reference evidence="6" key="1">
    <citation type="journal article" date="2020" name="mSystems">
        <title>Genome- and Community-Level Interaction Insights into Carbon Utilization and Element Cycling Functions of Hydrothermarchaeota in Hydrothermal Sediment.</title>
        <authorList>
            <person name="Zhou Z."/>
            <person name="Liu Y."/>
            <person name="Xu W."/>
            <person name="Pan J."/>
            <person name="Luo Z.H."/>
            <person name="Li M."/>
        </authorList>
    </citation>
    <scope>NUCLEOTIDE SEQUENCE [LARGE SCALE GENOMIC DNA]</scope>
    <source>
        <strain evidence="6">HyVt-577</strain>
    </source>
</reference>
<dbReference type="NCBIfam" id="NF033644">
    <property type="entry name" value="antiterm_UpxY"/>
    <property type="match status" value="1"/>
</dbReference>